<dbReference type="InterPro" id="IPR033729">
    <property type="entry name" value="SerRS_core"/>
</dbReference>
<keyword evidence="4 12" id="KW-0963">Cytoplasm</keyword>
<feature type="binding site" evidence="13">
    <location>
        <position position="261"/>
    </location>
    <ligand>
        <name>L-serine</name>
        <dbReference type="ChEBI" id="CHEBI:33384"/>
    </ligand>
</feature>
<dbReference type="InterPro" id="IPR006195">
    <property type="entry name" value="aa-tRNA-synth_II"/>
</dbReference>
<dbReference type="EC" id="6.1.1.11" evidence="12"/>
<dbReference type="eggNOG" id="COG0172">
    <property type="taxonomic scope" value="Bacteria"/>
</dbReference>
<dbReference type="OrthoDB" id="9804647at2"/>
<feature type="binding site" evidence="12 14">
    <location>
        <begin position="261"/>
        <end position="263"/>
    </location>
    <ligand>
        <name>ATP</name>
        <dbReference type="ChEBI" id="CHEBI:30616"/>
    </ligand>
</feature>
<comment type="subcellular location">
    <subcellularLocation>
        <location evidence="1 12">Cytoplasm</location>
    </subcellularLocation>
</comment>
<keyword evidence="9 12" id="KW-0030">Aminoacyl-tRNA synthetase</keyword>
<dbReference type="Gene3D" id="1.10.287.40">
    <property type="entry name" value="Serine-tRNA synthetase, tRNA binding domain"/>
    <property type="match status" value="1"/>
</dbReference>
<name>U2FS82_9GAMM</name>
<comment type="caution">
    <text evidence="12">Lacks conserved residue(s) required for the propagation of feature annotation.</text>
</comment>
<dbReference type="NCBIfam" id="TIGR00414">
    <property type="entry name" value="serS"/>
    <property type="match status" value="1"/>
</dbReference>
<comment type="subunit">
    <text evidence="12">Homodimer. The tRNA molecule binds across the dimer.</text>
</comment>
<comment type="catalytic activity">
    <reaction evidence="10 12">
        <text>tRNA(Sec) + L-serine + ATP = L-seryl-tRNA(Sec) + AMP + diphosphate + H(+)</text>
        <dbReference type="Rhea" id="RHEA:42580"/>
        <dbReference type="Rhea" id="RHEA-COMP:9742"/>
        <dbReference type="Rhea" id="RHEA-COMP:10128"/>
        <dbReference type="ChEBI" id="CHEBI:15378"/>
        <dbReference type="ChEBI" id="CHEBI:30616"/>
        <dbReference type="ChEBI" id="CHEBI:33019"/>
        <dbReference type="ChEBI" id="CHEBI:33384"/>
        <dbReference type="ChEBI" id="CHEBI:78442"/>
        <dbReference type="ChEBI" id="CHEBI:78533"/>
        <dbReference type="ChEBI" id="CHEBI:456215"/>
        <dbReference type="EC" id="6.1.1.11"/>
    </reaction>
</comment>
<dbReference type="Pfam" id="PF02403">
    <property type="entry name" value="Seryl_tRNA_N"/>
    <property type="match status" value="1"/>
</dbReference>
<gene>
    <name evidence="12 17" type="primary">serS</name>
    <name evidence="17" type="ORF">SSPSH_002192</name>
</gene>
<dbReference type="SUPFAM" id="SSF55681">
    <property type="entry name" value="Class II aaRS and biotin synthetases"/>
    <property type="match status" value="1"/>
</dbReference>
<evidence type="ECO:0000256" key="6">
    <source>
        <dbReference type="ARBA" id="ARBA00022741"/>
    </source>
</evidence>
<dbReference type="InterPro" id="IPR010978">
    <property type="entry name" value="tRNA-bd_arm"/>
</dbReference>
<keyword evidence="18" id="KW-1185">Reference proteome</keyword>
<accession>U2FS82</accession>
<feature type="binding site" evidence="12 14">
    <location>
        <begin position="348"/>
        <end position="351"/>
    </location>
    <ligand>
        <name>ATP</name>
        <dbReference type="ChEBI" id="CHEBI:30616"/>
    </ligand>
</feature>
<reference evidence="17 18" key="1">
    <citation type="journal article" date="2011" name="J. Bacteriol.">
        <title>Genome sequence of Salinisphaera shabanensis, a gammaproteobacterium from the harsh, variable environment of the brine-seawater interface of the Shaban Deep in the Red Sea.</title>
        <authorList>
            <person name="Antunes A."/>
            <person name="Alam I."/>
            <person name="Bajic V.B."/>
            <person name="Stingl U."/>
        </authorList>
    </citation>
    <scope>NUCLEOTIDE SEQUENCE [LARGE SCALE GENOMIC DNA]</scope>
    <source>
        <strain evidence="17 18">E1L3A</strain>
    </source>
</reference>
<comment type="similarity">
    <text evidence="3 12">Belongs to the class-II aminoacyl-tRNA synthetase family. Type-1 seryl-tRNA synthetase subfamily.</text>
</comment>
<dbReference type="InterPro" id="IPR002317">
    <property type="entry name" value="Ser-tRNA-ligase_type_1"/>
</dbReference>
<dbReference type="GO" id="GO:0004828">
    <property type="term" value="F:serine-tRNA ligase activity"/>
    <property type="evidence" value="ECO:0007669"/>
    <property type="project" value="UniProtKB-UniRule"/>
</dbReference>
<dbReference type="PANTHER" id="PTHR43697:SF1">
    <property type="entry name" value="SERINE--TRNA LIGASE"/>
    <property type="match status" value="1"/>
</dbReference>
<evidence type="ECO:0000256" key="5">
    <source>
        <dbReference type="ARBA" id="ARBA00022598"/>
    </source>
</evidence>
<evidence type="ECO:0000313" key="18">
    <source>
        <dbReference type="Proteomes" id="UP000006242"/>
    </source>
</evidence>
<feature type="binding site" evidence="12 13">
    <location>
        <position position="284"/>
    </location>
    <ligand>
        <name>L-serine</name>
        <dbReference type="ChEBI" id="CHEBI:33384"/>
    </ligand>
</feature>
<feature type="region of interest" description="Disordered" evidence="15">
    <location>
        <begin position="42"/>
        <end position="63"/>
    </location>
</feature>
<dbReference type="Gene3D" id="3.30.930.10">
    <property type="entry name" value="Bira Bifunctional Protein, Domain 2"/>
    <property type="match status" value="1"/>
</dbReference>
<dbReference type="GO" id="GO:0016260">
    <property type="term" value="P:selenocysteine biosynthetic process"/>
    <property type="evidence" value="ECO:0007669"/>
    <property type="project" value="UniProtKB-UniRule"/>
</dbReference>
<protein>
    <recommendedName>
        <fullName evidence="12">Serine--tRNA ligase</fullName>
        <ecNumber evidence="12">6.1.1.11</ecNumber>
    </recommendedName>
    <alternativeName>
        <fullName evidence="12">Seryl-tRNA synthetase</fullName>
        <shortName evidence="12">SerRS</shortName>
    </alternativeName>
    <alternativeName>
        <fullName evidence="12">Seryl-tRNA(Ser/Sec) synthetase</fullName>
    </alternativeName>
</protein>
<dbReference type="InterPro" id="IPR015866">
    <property type="entry name" value="Ser-tRNA-synth_1_N"/>
</dbReference>
<dbReference type="GO" id="GO:0006434">
    <property type="term" value="P:seryl-tRNA aminoacylation"/>
    <property type="evidence" value="ECO:0007669"/>
    <property type="project" value="UniProtKB-UniRule"/>
</dbReference>
<evidence type="ECO:0000256" key="7">
    <source>
        <dbReference type="ARBA" id="ARBA00022840"/>
    </source>
</evidence>
<dbReference type="Pfam" id="PF00587">
    <property type="entry name" value="tRNA-synt_2b"/>
    <property type="match status" value="1"/>
</dbReference>
<sequence>MLDPRLLRNDPQAVAAALKKRGFDFDAAAYADLDARRKTLQTRTEELQGERNRRSKAIGKAKAAGEDIEPLKAEVGDLGDQLDAAKAELDTIQDEQDAIRAGLPNLVADDVPVGESEDDNVETRRWGEPRAFDFDVRDHVEIGEVLNGLDAATAAKLTGARFTVLQGGVARLHRALIAYMLATHTANGYTELNVPYIVNSKSLYGTGQLPKFGEDLFRLAEPDDYYLIPTAEVPMTNIVADEIVDHDRLPLKFVTHSPCFRAEAGAAGRDVRGMIRQHQFEKVEMVNVVAPSESAAALEALTASAESILQGLELPYRVVTLCTGDIGFAAAKTYDLEVWLPSQNTYREISSCSNCTDFQARRMGARYRDPETGKPVLLHTLNGSGLAIGRTLVAVLENYQNADGSVDIPTALQPFMGGIERLEA</sequence>
<comment type="caution">
    <text evidence="17">The sequence shown here is derived from an EMBL/GenBank/DDBJ whole genome shotgun (WGS) entry which is preliminary data.</text>
</comment>
<dbReference type="STRING" id="1033802.SSPSH_002192"/>
<feature type="binding site" evidence="12">
    <location>
        <position position="384"/>
    </location>
    <ligand>
        <name>L-serine</name>
        <dbReference type="ChEBI" id="CHEBI:33384"/>
    </ligand>
</feature>
<keyword evidence="5 12" id="KW-0436">Ligase</keyword>
<dbReference type="GO" id="GO:0005524">
    <property type="term" value="F:ATP binding"/>
    <property type="evidence" value="ECO:0007669"/>
    <property type="project" value="UniProtKB-UniRule"/>
</dbReference>
<evidence type="ECO:0000256" key="10">
    <source>
        <dbReference type="ARBA" id="ARBA00047929"/>
    </source>
</evidence>
<dbReference type="AlphaFoldDB" id="U2FS82"/>
<evidence type="ECO:0000256" key="12">
    <source>
        <dbReference type="HAMAP-Rule" id="MF_00176"/>
    </source>
</evidence>
<dbReference type="GO" id="GO:0005737">
    <property type="term" value="C:cytoplasm"/>
    <property type="evidence" value="ECO:0007669"/>
    <property type="project" value="UniProtKB-SubCell"/>
</dbReference>
<dbReference type="InterPro" id="IPR002314">
    <property type="entry name" value="aa-tRNA-synt_IIb"/>
</dbReference>
<dbReference type="PANTHER" id="PTHR43697">
    <property type="entry name" value="SERYL-TRNA SYNTHETASE"/>
    <property type="match status" value="1"/>
</dbReference>
<feature type="binding site" evidence="13">
    <location>
        <position position="382"/>
    </location>
    <ligand>
        <name>L-serine</name>
        <dbReference type="ChEBI" id="CHEBI:33384"/>
    </ligand>
</feature>
<dbReference type="InterPro" id="IPR045864">
    <property type="entry name" value="aa-tRNA-synth_II/BPL/LPL"/>
</dbReference>
<evidence type="ECO:0000256" key="8">
    <source>
        <dbReference type="ARBA" id="ARBA00022917"/>
    </source>
</evidence>
<evidence type="ECO:0000256" key="4">
    <source>
        <dbReference type="ARBA" id="ARBA00022490"/>
    </source>
</evidence>
<dbReference type="InterPro" id="IPR042103">
    <property type="entry name" value="SerRS_1_N_sf"/>
</dbReference>
<comment type="domain">
    <text evidence="12">Consists of two distinct domains, a catalytic core and a N-terminal extension that is involved in tRNA binding.</text>
</comment>
<feature type="domain" description="Aminoacyl-transfer RNA synthetases class-II family profile" evidence="16">
    <location>
        <begin position="171"/>
        <end position="409"/>
    </location>
</feature>
<evidence type="ECO:0000256" key="13">
    <source>
        <dbReference type="PIRSR" id="PIRSR001529-1"/>
    </source>
</evidence>
<dbReference type="Proteomes" id="UP000006242">
    <property type="component" value="Unassembled WGS sequence"/>
</dbReference>
<feature type="compositionally biased region" description="Basic and acidic residues" evidence="15">
    <location>
        <begin position="42"/>
        <end position="52"/>
    </location>
</feature>
<evidence type="ECO:0000313" key="17">
    <source>
        <dbReference type="EMBL" id="ERJ18899.1"/>
    </source>
</evidence>
<feature type="binding site" evidence="12">
    <location>
        <begin position="230"/>
        <end position="232"/>
    </location>
    <ligand>
        <name>L-serine</name>
        <dbReference type="ChEBI" id="CHEBI:33384"/>
    </ligand>
</feature>
<keyword evidence="8 12" id="KW-0648">Protein biosynthesis</keyword>
<keyword evidence="7 12" id="KW-0067">ATP-binding</keyword>
<comment type="pathway">
    <text evidence="2 12">Aminoacyl-tRNA biosynthesis; selenocysteinyl-tRNA(Sec) biosynthesis; L-seryl-tRNA(Sec) from L-serine and tRNA(Sec): step 1/1.</text>
</comment>
<dbReference type="PIRSF" id="PIRSF001529">
    <property type="entry name" value="Ser-tRNA-synth_IIa"/>
    <property type="match status" value="1"/>
</dbReference>
<proteinExistence type="inferred from homology"/>
<evidence type="ECO:0000256" key="14">
    <source>
        <dbReference type="PIRSR" id="PIRSR001529-2"/>
    </source>
</evidence>
<dbReference type="PROSITE" id="PS50862">
    <property type="entry name" value="AA_TRNA_LIGASE_II"/>
    <property type="match status" value="1"/>
</dbReference>
<keyword evidence="6 12" id="KW-0547">Nucleotide-binding</keyword>
<evidence type="ECO:0000256" key="15">
    <source>
        <dbReference type="SAM" id="MobiDB-lite"/>
    </source>
</evidence>
<dbReference type="RefSeq" id="WP_021031675.1">
    <property type="nucleotide sequence ID" value="NZ_AFNV02000014.1"/>
</dbReference>
<feature type="binding site" evidence="13">
    <location>
        <position position="230"/>
    </location>
    <ligand>
        <name>L-serine</name>
        <dbReference type="ChEBI" id="CHEBI:33384"/>
    </ligand>
</feature>
<evidence type="ECO:0000256" key="3">
    <source>
        <dbReference type="ARBA" id="ARBA00010728"/>
    </source>
</evidence>
<dbReference type="EMBL" id="AFNV02000014">
    <property type="protein sequence ID" value="ERJ18899.1"/>
    <property type="molecule type" value="Genomic_DNA"/>
</dbReference>
<dbReference type="CDD" id="cd00770">
    <property type="entry name" value="SerRS_core"/>
    <property type="match status" value="1"/>
</dbReference>
<dbReference type="HAMAP" id="MF_00176">
    <property type="entry name" value="Ser_tRNA_synth_type1"/>
    <property type="match status" value="1"/>
</dbReference>
<organism evidence="17 18">
    <name type="scientific">Salinisphaera shabanensis E1L3A</name>
    <dbReference type="NCBI Taxonomy" id="1033802"/>
    <lineage>
        <taxon>Bacteria</taxon>
        <taxon>Pseudomonadati</taxon>
        <taxon>Pseudomonadota</taxon>
        <taxon>Gammaproteobacteria</taxon>
        <taxon>Salinisphaerales</taxon>
        <taxon>Salinisphaeraceae</taxon>
        <taxon>Salinisphaera</taxon>
    </lineage>
</organism>
<evidence type="ECO:0000259" key="16">
    <source>
        <dbReference type="PROSITE" id="PS50862"/>
    </source>
</evidence>
<evidence type="ECO:0000256" key="11">
    <source>
        <dbReference type="ARBA" id="ARBA00048823"/>
    </source>
</evidence>
<evidence type="ECO:0000256" key="9">
    <source>
        <dbReference type="ARBA" id="ARBA00023146"/>
    </source>
</evidence>
<evidence type="ECO:0000256" key="2">
    <source>
        <dbReference type="ARBA" id="ARBA00005045"/>
    </source>
</evidence>
<comment type="catalytic activity">
    <reaction evidence="11 12">
        <text>tRNA(Ser) + L-serine + ATP = L-seryl-tRNA(Ser) + AMP + diphosphate + H(+)</text>
        <dbReference type="Rhea" id="RHEA:12292"/>
        <dbReference type="Rhea" id="RHEA-COMP:9669"/>
        <dbReference type="Rhea" id="RHEA-COMP:9703"/>
        <dbReference type="ChEBI" id="CHEBI:15378"/>
        <dbReference type="ChEBI" id="CHEBI:30616"/>
        <dbReference type="ChEBI" id="CHEBI:33019"/>
        <dbReference type="ChEBI" id="CHEBI:33384"/>
        <dbReference type="ChEBI" id="CHEBI:78442"/>
        <dbReference type="ChEBI" id="CHEBI:78533"/>
        <dbReference type="ChEBI" id="CHEBI:456215"/>
        <dbReference type="EC" id="6.1.1.11"/>
    </reaction>
</comment>
<dbReference type="SUPFAM" id="SSF46589">
    <property type="entry name" value="tRNA-binding arm"/>
    <property type="match status" value="1"/>
</dbReference>
<dbReference type="PRINTS" id="PR00981">
    <property type="entry name" value="TRNASYNTHSER"/>
</dbReference>
<evidence type="ECO:0000256" key="1">
    <source>
        <dbReference type="ARBA" id="ARBA00004496"/>
    </source>
</evidence>
<reference evidence="17 18" key="2">
    <citation type="journal article" date="2013" name="PLoS ONE">
        <title>INDIGO - INtegrated Data Warehouse of MIcrobial GenOmes with Examples from the Red Sea Extremophiles.</title>
        <authorList>
            <person name="Alam I."/>
            <person name="Antunes A."/>
            <person name="Kamau A.A."/>
            <person name="Ba Alawi W."/>
            <person name="Kalkatawi M."/>
            <person name="Stingl U."/>
            <person name="Bajic V.B."/>
        </authorList>
    </citation>
    <scope>NUCLEOTIDE SEQUENCE [LARGE SCALE GENOMIC DNA]</scope>
    <source>
        <strain evidence="17 18">E1L3A</strain>
    </source>
</reference>
<comment type="function">
    <text evidence="12">Catalyzes the attachment of serine to tRNA(Ser). Is also able to aminoacylate tRNA(Sec) with serine, to form the misacylated tRNA L-seryl-tRNA(Sec), which will be further converted into selenocysteinyl-tRNA(Sec).</text>
</comment>
<dbReference type="UniPathway" id="UPA00906">
    <property type="reaction ID" value="UER00895"/>
</dbReference>